<name>A0AAD3HSH8_9CHLO</name>
<feature type="transmembrane region" description="Helical" evidence="1">
    <location>
        <begin position="41"/>
        <end position="66"/>
    </location>
</feature>
<dbReference type="InterPro" id="IPR026771">
    <property type="entry name" value="Tmem218"/>
</dbReference>
<gene>
    <name evidence="2" type="ORF">Agub_g13670</name>
</gene>
<keyword evidence="1" id="KW-1133">Transmembrane helix</keyword>
<dbReference type="Proteomes" id="UP001054857">
    <property type="component" value="Unassembled WGS sequence"/>
</dbReference>
<evidence type="ECO:0008006" key="4">
    <source>
        <dbReference type="Google" id="ProtNLM"/>
    </source>
</evidence>
<evidence type="ECO:0000313" key="3">
    <source>
        <dbReference type="Proteomes" id="UP001054857"/>
    </source>
</evidence>
<comment type="caution">
    <text evidence="2">The sequence shown here is derived from an EMBL/GenBank/DDBJ whole genome shotgun (WGS) entry which is preliminary data.</text>
</comment>
<dbReference type="PANTHER" id="PTHR31622:SF1">
    <property type="entry name" value="TRANSMEMBRANE PROTEIN 218"/>
    <property type="match status" value="1"/>
</dbReference>
<keyword evidence="1" id="KW-0472">Membrane</keyword>
<sequence length="155" mass="16737">MWALSWLALDAWQWTTTGPGNDVFAAGPHLSHGRELLASRAAGVGVGVFLIFFFLALSVVICIFGSWSKYRWAIYTASTALFGIVALILLASPKGSKPARPAEGYDRTIVPLVVIMALTVVGVLAGAVGLLVFHVLPPLYARPLSYHLDVMQQRD</sequence>
<dbReference type="PANTHER" id="PTHR31622">
    <property type="entry name" value="TRANSMEMBRANE PROTEIN 218"/>
    <property type="match status" value="1"/>
</dbReference>
<proteinExistence type="predicted"/>
<reference evidence="2 3" key="1">
    <citation type="journal article" date="2021" name="Sci. Rep.">
        <title>Genome sequencing of the multicellular alga Astrephomene provides insights into convergent evolution of germ-soma differentiation.</title>
        <authorList>
            <person name="Yamashita S."/>
            <person name="Yamamoto K."/>
            <person name="Matsuzaki R."/>
            <person name="Suzuki S."/>
            <person name="Yamaguchi H."/>
            <person name="Hirooka S."/>
            <person name="Minakuchi Y."/>
            <person name="Miyagishima S."/>
            <person name="Kawachi M."/>
            <person name="Toyoda A."/>
            <person name="Nozaki H."/>
        </authorList>
    </citation>
    <scope>NUCLEOTIDE SEQUENCE [LARGE SCALE GENOMIC DNA]</scope>
    <source>
        <strain evidence="2 3">NIES-4017</strain>
    </source>
</reference>
<dbReference type="GO" id="GO:0005929">
    <property type="term" value="C:cilium"/>
    <property type="evidence" value="ECO:0007669"/>
    <property type="project" value="UniProtKB-SubCell"/>
</dbReference>
<dbReference type="AlphaFoldDB" id="A0AAD3HSH8"/>
<organism evidence="2 3">
    <name type="scientific">Astrephomene gubernaculifera</name>
    <dbReference type="NCBI Taxonomy" id="47775"/>
    <lineage>
        <taxon>Eukaryota</taxon>
        <taxon>Viridiplantae</taxon>
        <taxon>Chlorophyta</taxon>
        <taxon>core chlorophytes</taxon>
        <taxon>Chlorophyceae</taxon>
        <taxon>CS clade</taxon>
        <taxon>Chlamydomonadales</taxon>
        <taxon>Astrephomenaceae</taxon>
        <taxon>Astrephomene</taxon>
    </lineage>
</organism>
<keyword evidence="3" id="KW-1185">Reference proteome</keyword>
<evidence type="ECO:0000256" key="1">
    <source>
        <dbReference type="SAM" id="Phobius"/>
    </source>
</evidence>
<keyword evidence="1" id="KW-0812">Transmembrane</keyword>
<protein>
    <recommendedName>
        <fullName evidence="4">Transmembrane protein 218</fullName>
    </recommendedName>
</protein>
<dbReference type="EMBL" id="BMAR01000048">
    <property type="protein sequence ID" value="GFR51306.1"/>
    <property type="molecule type" value="Genomic_DNA"/>
</dbReference>
<feature type="transmembrane region" description="Helical" evidence="1">
    <location>
        <begin position="112"/>
        <end position="136"/>
    </location>
</feature>
<evidence type="ECO:0000313" key="2">
    <source>
        <dbReference type="EMBL" id="GFR51306.1"/>
    </source>
</evidence>
<feature type="transmembrane region" description="Helical" evidence="1">
    <location>
        <begin position="72"/>
        <end position="91"/>
    </location>
</feature>
<dbReference type="GO" id="GO:0016020">
    <property type="term" value="C:membrane"/>
    <property type="evidence" value="ECO:0007669"/>
    <property type="project" value="UniProtKB-SubCell"/>
</dbReference>
<accession>A0AAD3HSH8</accession>